<dbReference type="RefSeq" id="XP_015265171.1">
    <property type="nucleotide sequence ID" value="XM_015409685.1"/>
</dbReference>
<gene>
    <name evidence="3" type="primary">LOC107109117</name>
</gene>
<feature type="domain" description="Collagenase NC10/endostatin" evidence="1">
    <location>
        <begin position="3"/>
        <end position="153"/>
    </location>
</feature>
<dbReference type="InterPro" id="IPR016187">
    <property type="entry name" value="CTDL_fold"/>
</dbReference>
<sequence length="159" mass="17932">MRADYQCFQQARAAGLLSTYRALLSSHLQDLLTVVRKADRYHLPIVNLKGDVLFNNWESIFSGNGGQIDTRIPIYSFDGRNVMTDPAWPQKVVWHGSSPNGIRLISSYCEAWRTADLAVMGQASPLRSGKLLDQKAYSCSNRFIVLCIENSYLSDSQRK</sequence>
<accession>A0ABM1JUN4</accession>
<dbReference type="InterPro" id="IPR010515">
    <property type="entry name" value="Collagenase_NC10/endostatin"/>
</dbReference>
<dbReference type="Pfam" id="PF06482">
    <property type="entry name" value="Endostatin"/>
    <property type="match status" value="1"/>
</dbReference>
<dbReference type="Proteomes" id="UP000694871">
    <property type="component" value="Unplaced"/>
</dbReference>
<dbReference type="Gene3D" id="3.10.100.10">
    <property type="entry name" value="Mannose-Binding Protein A, subunit A"/>
    <property type="match status" value="1"/>
</dbReference>
<dbReference type="CDD" id="cd00247">
    <property type="entry name" value="Endostatin-like"/>
    <property type="match status" value="1"/>
</dbReference>
<evidence type="ECO:0000259" key="1">
    <source>
        <dbReference type="Pfam" id="PF06482"/>
    </source>
</evidence>
<dbReference type="InterPro" id="IPR016186">
    <property type="entry name" value="C-type_lectin-like/link_sf"/>
</dbReference>
<dbReference type="SUPFAM" id="SSF56436">
    <property type="entry name" value="C-type lectin-like"/>
    <property type="match status" value="1"/>
</dbReference>
<proteinExistence type="predicted"/>
<evidence type="ECO:0000313" key="3">
    <source>
        <dbReference type="RefSeq" id="XP_015265171.1"/>
    </source>
</evidence>
<keyword evidence="2" id="KW-1185">Reference proteome</keyword>
<evidence type="ECO:0000313" key="2">
    <source>
        <dbReference type="Proteomes" id="UP000694871"/>
    </source>
</evidence>
<dbReference type="GeneID" id="107109117"/>
<reference evidence="3" key="1">
    <citation type="submission" date="2025-08" db="UniProtKB">
        <authorList>
            <consortium name="RefSeq"/>
        </authorList>
    </citation>
    <scope>IDENTIFICATION</scope>
</reference>
<protein>
    <submittedName>
        <fullName evidence="3">Collagen alpha-1(XV) chain-like</fullName>
    </submittedName>
</protein>
<name>A0ABM1JUN4_GEKJA</name>
<organism evidence="2 3">
    <name type="scientific">Gekko japonicus</name>
    <name type="common">Schlegel's Japanese gecko</name>
    <dbReference type="NCBI Taxonomy" id="146911"/>
    <lineage>
        <taxon>Eukaryota</taxon>
        <taxon>Metazoa</taxon>
        <taxon>Chordata</taxon>
        <taxon>Craniata</taxon>
        <taxon>Vertebrata</taxon>
        <taxon>Euteleostomi</taxon>
        <taxon>Lepidosauria</taxon>
        <taxon>Squamata</taxon>
        <taxon>Bifurcata</taxon>
        <taxon>Gekkota</taxon>
        <taxon>Gekkonidae</taxon>
        <taxon>Gekkoninae</taxon>
        <taxon>Gekko</taxon>
    </lineage>
</organism>